<dbReference type="GO" id="GO:0004497">
    <property type="term" value="F:monooxygenase activity"/>
    <property type="evidence" value="ECO:0007669"/>
    <property type="project" value="UniProtKB-KW"/>
</dbReference>
<evidence type="ECO:0000256" key="6">
    <source>
        <dbReference type="ARBA" id="ARBA00023002"/>
    </source>
</evidence>
<evidence type="ECO:0000256" key="3">
    <source>
        <dbReference type="ARBA" id="ARBA00022630"/>
    </source>
</evidence>
<dbReference type="AlphaFoldDB" id="A0A6I4SV37"/>
<keyword evidence="6" id="KW-0560">Oxidoreductase</keyword>
<comment type="cofactor">
    <cofactor evidence="1">
        <name>FAD</name>
        <dbReference type="ChEBI" id="CHEBI:57692"/>
    </cofactor>
</comment>
<dbReference type="PANTHER" id="PTHR43098">
    <property type="entry name" value="L-ORNITHINE N(5)-MONOOXYGENASE-RELATED"/>
    <property type="match status" value="1"/>
</dbReference>
<evidence type="ECO:0000313" key="8">
    <source>
        <dbReference type="EMBL" id="MXO59761.1"/>
    </source>
</evidence>
<keyword evidence="7 8" id="KW-0503">Monooxygenase</keyword>
<keyword evidence="3" id="KW-0285">Flavoprotein</keyword>
<dbReference type="EMBL" id="WTYM01000038">
    <property type="protein sequence ID" value="MXO59761.1"/>
    <property type="molecule type" value="Genomic_DNA"/>
</dbReference>
<reference evidence="8 9" key="1">
    <citation type="submission" date="2019-12" db="EMBL/GenBank/DDBJ databases">
        <title>Genomic-based taxomic classification of the family Erythrobacteraceae.</title>
        <authorList>
            <person name="Xu L."/>
        </authorList>
    </citation>
    <scope>NUCLEOTIDE SEQUENCE [LARGE SCALE GENOMIC DNA]</scope>
    <source>
        <strain evidence="8 9">MCCC 1K01500</strain>
    </source>
</reference>
<dbReference type="Pfam" id="PF13738">
    <property type="entry name" value="Pyr_redox_3"/>
    <property type="match status" value="1"/>
</dbReference>
<comment type="similarity">
    <text evidence="2">Belongs to the FAD-binding monooxygenase family.</text>
</comment>
<evidence type="ECO:0000256" key="7">
    <source>
        <dbReference type="ARBA" id="ARBA00023033"/>
    </source>
</evidence>
<evidence type="ECO:0000256" key="1">
    <source>
        <dbReference type="ARBA" id="ARBA00001974"/>
    </source>
</evidence>
<keyword evidence="5" id="KW-0521">NADP</keyword>
<dbReference type="Gene3D" id="3.50.50.60">
    <property type="entry name" value="FAD/NAD(P)-binding domain"/>
    <property type="match status" value="3"/>
</dbReference>
<protein>
    <submittedName>
        <fullName evidence="8">Cyclohexanone monooxygenase</fullName>
    </submittedName>
</protein>
<dbReference type="OrthoDB" id="312624at2"/>
<dbReference type="InterPro" id="IPR036188">
    <property type="entry name" value="FAD/NAD-bd_sf"/>
</dbReference>
<sequence length="538" mass="58420">MLHKLRGLGLIVRVFEAGHDVGGTWYWNRYPGARCDVESMEYSFSFDEDLEQEWSWTERYATQPEILSYARHVADRFDLRRDISFSTRVTSATFGEANGTWLVTTDKGEEVRAQYCVMATGCLSTVNRPDIPGLDGFAGPVYQTGLWPHEGVDFTGKAVCVIGTGSSAIQSIPVIARQAAQLTVFQRTANYVAPARNQPMSEAYEEHFKANYKDLRRKQLQGYFGALPSGEPRMVPSMSVGDDEREAAYEEGWERGGLGLLGSFPDLLFDRDGNETLAEFVRGKIRATVKNPATAELLCPDDHPVGSKRMCIDTGYFETFNRDNVTLVGLKAEPIERISSEGVVTAKQAYPCDALVLATGFDAMTGTLAKIAITGRGGRTLKDEWADGPVAYLGLMVAGFPNLFLVTGPGSPSVLSNMLVSIEQHVDWIAGCIEALRERGAGVIEADPAAQEDWLEHGAAVAAPTVYPDGKSWYTGANIAGKPRTFMAYIGGVPGYRKICDAVTAGDYAGFAIDGAEAAPLPDFMAVLRTPQPAEAAA</sequence>
<comment type="caution">
    <text evidence="8">The sequence shown here is derived from an EMBL/GenBank/DDBJ whole genome shotgun (WGS) entry which is preliminary data.</text>
</comment>
<organism evidence="8 9">
    <name type="scientific">Croceibacterium salegens</name>
    <dbReference type="NCBI Taxonomy" id="1737568"/>
    <lineage>
        <taxon>Bacteria</taxon>
        <taxon>Pseudomonadati</taxon>
        <taxon>Pseudomonadota</taxon>
        <taxon>Alphaproteobacteria</taxon>
        <taxon>Sphingomonadales</taxon>
        <taxon>Erythrobacteraceae</taxon>
        <taxon>Croceibacterium</taxon>
    </lineage>
</organism>
<dbReference type="SUPFAM" id="SSF51905">
    <property type="entry name" value="FAD/NAD(P)-binding domain"/>
    <property type="match status" value="2"/>
</dbReference>
<name>A0A6I4SV37_9SPHN</name>
<evidence type="ECO:0000313" key="9">
    <source>
        <dbReference type="Proteomes" id="UP000433652"/>
    </source>
</evidence>
<dbReference type="InterPro" id="IPR050775">
    <property type="entry name" value="FAD-binding_Monooxygenases"/>
</dbReference>
<keyword evidence="4" id="KW-0274">FAD</keyword>
<keyword evidence="9" id="KW-1185">Reference proteome</keyword>
<evidence type="ECO:0000256" key="2">
    <source>
        <dbReference type="ARBA" id="ARBA00010139"/>
    </source>
</evidence>
<evidence type="ECO:0000256" key="4">
    <source>
        <dbReference type="ARBA" id="ARBA00022827"/>
    </source>
</evidence>
<accession>A0A6I4SV37</accession>
<evidence type="ECO:0000256" key="5">
    <source>
        <dbReference type="ARBA" id="ARBA00022857"/>
    </source>
</evidence>
<dbReference type="Proteomes" id="UP000433652">
    <property type="component" value="Unassembled WGS sequence"/>
</dbReference>
<proteinExistence type="inferred from homology"/>
<gene>
    <name evidence="8" type="ORF">GRI89_09440</name>
</gene>
<dbReference type="PANTHER" id="PTHR43098:SF3">
    <property type="entry name" value="L-ORNITHINE N(5)-MONOOXYGENASE-RELATED"/>
    <property type="match status" value="1"/>
</dbReference>